<comment type="caution">
    <text evidence="4">The sequence shown here is derived from an EMBL/GenBank/DDBJ whole genome shotgun (WGS) entry which is preliminary data.</text>
</comment>
<accession>A0A9K3PAD1</accession>
<keyword evidence="1" id="KW-0479">Metal-binding</keyword>
<evidence type="ECO:0000313" key="4">
    <source>
        <dbReference type="EMBL" id="KAG7340137.1"/>
    </source>
</evidence>
<feature type="region of interest" description="Disordered" evidence="2">
    <location>
        <begin position="34"/>
        <end position="58"/>
    </location>
</feature>
<keyword evidence="5" id="KW-1185">Reference proteome</keyword>
<dbReference type="AlphaFoldDB" id="A0A9K3PAD1"/>
<dbReference type="PROSITE" id="PS50966">
    <property type="entry name" value="ZF_SWIM"/>
    <property type="match status" value="1"/>
</dbReference>
<sequence>MDLRTTSISESMHASMKSGFDGVRAGMGTALSANTAVDKSKRRLKERQQQNAREQERNVKWSEMPTAQHLTEYCLLKAKEEWDVSTNLIVVHAKIDPGEWWVFKPHNPSGGVLAPPVYTRLRRVKLVNEKFLWCSCGLPSRLKYPCRHIYAVTKQVSMTMFAVRWHSQFQHYYGRDGAEDWTDVFDVMLAEEFERDHSNGECIFVHGMDFLSQQPESWLSIEDDNNGMVIQAKQLYQLTWIQKRVVVKGLPLPELHVADGAQESTFMDDCEVECHIPDTIQNLQLSQHNAVTSLREKQNAGKAQVREMVRTALNLADQGTAYTEILLDHLQEAIHKISHAIASGNRNQKRGSDFAFPETGRSKQRVEKRKKSTGEF</sequence>
<organism evidence="4 5">
    <name type="scientific">Nitzschia inconspicua</name>
    <dbReference type="NCBI Taxonomy" id="303405"/>
    <lineage>
        <taxon>Eukaryota</taxon>
        <taxon>Sar</taxon>
        <taxon>Stramenopiles</taxon>
        <taxon>Ochrophyta</taxon>
        <taxon>Bacillariophyta</taxon>
        <taxon>Bacillariophyceae</taxon>
        <taxon>Bacillariophycidae</taxon>
        <taxon>Bacillariales</taxon>
        <taxon>Bacillariaceae</taxon>
        <taxon>Nitzschia</taxon>
    </lineage>
</organism>
<proteinExistence type="predicted"/>
<evidence type="ECO:0000259" key="3">
    <source>
        <dbReference type="PROSITE" id="PS50966"/>
    </source>
</evidence>
<protein>
    <submittedName>
        <fullName evidence="4">SWIM zinc finger domain protein</fullName>
    </submittedName>
</protein>
<dbReference type="InterPro" id="IPR007527">
    <property type="entry name" value="Znf_SWIM"/>
</dbReference>
<dbReference type="Pfam" id="PF04434">
    <property type="entry name" value="SWIM"/>
    <property type="match status" value="1"/>
</dbReference>
<dbReference type="EMBL" id="JAGRRH010000028">
    <property type="protein sequence ID" value="KAG7340137.1"/>
    <property type="molecule type" value="Genomic_DNA"/>
</dbReference>
<keyword evidence="1" id="KW-0862">Zinc</keyword>
<evidence type="ECO:0000313" key="5">
    <source>
        <dbReference type="Proteomes" id="UP000693970"/>
    </source>
</evidence>
<reference evidence="4" key="1">
    <citation type="journal article" date="2021" name="Sci. Rep.">
        <title>Diploid genomic architecture of Nitzschia inconspicua, an elite biomass production diatom.</title>
        <authorList>
            <person name="Oliver A."/>
            <person name="Podell S."/>
            <person name="Pinowska A."/>
            <person name="Traller J.C."/>
            <person name="Smith S.R."/>
            <person name="McClure R."/>
            <person name="Beliaev A."/>
            <person name="Bohutskyi P."/>
            <person name="Hill E.A."/>
            <person name="Rabines A."/>
            <person name="Zheng H."/>
            <person name="Allen L.Z."/>
            <person name="Kuo A."/>
            <person name="Grigoriev I.V."/>
            <person name="Allen A.E."/>
            <person name="Hazlebeck D."/>
            <person name="Allen E.E."/>
        </authorList>
    </citation>
    <scope>NUCLEOTIDE SEQUENCE</scope>
    <source>
        <strain evidence="4">Hildebrandi</strain>
    </source>
</reference>
<name>A0A9K3PAD1_9STRA</name>
<dbReference type="GO" id="GO:0008270">
    <property type="term" value="F:zinc ion binding"/>
    <property type="evidence" value="ECO:0007669"/>
    <property type="project" value="UniProtKB-KW"/>
</dbReference>
<feature type="region of interest" description="Disordered" evidence="2">
    <location>
        <begin position="344"/>
        <end position="376"/>
    </location>
</feature>
<dbReference type="Proteomes" id="UP000693970">
    <property type="component" value="Unassembled WGS sequence"/>
</dbReference>
<evidence type="ECO:0000256" key="2">
    <source>
        <dbReference type="SAM" id="MobiDB-lite"/>
    </source>
</evidence>
<feature type="domain" description="SWIM-type" evidence="3">
    <location>
        <begin position="122"/>
        <end position="157"/>
    </location>
</feature>
<gene>
    <name evidence="4" type="ORF">IV203_006541</name>
</gene>
<keyword evidence="1" id="KW-0863">Zinc-finger</keyword>
<reference evidence="4" key="2">
    <citation type="submission" date="2021-04" db="EMBL/GenBank/DDBJ databases">
        <authorList>
            <person name="Podell S."/>
        </authorList>
    </citation>
    <scope>NUCLEOTIDE SEQUENCE</scope>
    <source>
        <strain evidence="4">Hildebrandi</strain>
    </source>
</reference>
<evidence type="ECO:0000256" key="1">
    <source>
        <dbReference type="PROSITE-ProRule" id="PRU00325"/>
    </source>
</evidence>
<feature type="compositionally biased region" description="Basic residues" evidence="2">
    <location>
        <begin position="366"/>
        <end position="376"/>
    </location>
</feature>